<proteinExistence type="predicted"/>
<dbReference type="EMBL" id="LFZN01000118">
    <property type="protein sequence ID" value="KXS98267.1"/>
    <property type="molecule type" value="Genomic_DNA"/>
</dbReference>
<dbReference type="OrthoDB" id="5427350at2759"/>
<organism evidence="1 2">
    <name type="scientific">Pseudocercospora eumusae</name>
    <dbReference type="NCBI Taxonomy" id="321146"/>
    <lineage>
        <taxon>Eukaryota</taxon>
        <taxon>Fungi</taxon>
        <taxon>Dikarya</taxon>
        <taxon>Ascomycota</taxon>
        <taxon>Pezizomycotina</taxon>
        <taxon>Dothideomycetes</taxon>
        <taxon>Dothideomycetidae</taxon>
        <taxon>Mycosphaerellales</taxon>
        <taxon>Mycosphaerellaceae</taxon>
        <taxon>Pseudocercospora</taxon>
    </lineage>
</organism>
<dbReference type="PANTHER" id="PTHR34853">
    <property type="match status" value="1"/>
</dbReference>
<dbReference type="EMBL" id="LFZN01000118">
    <property type="protein sequence ID" value="KXS98262.1"/>
    <property type="molecule type" value="Genomic_DNA"/>
</dbReference>
<sequence>MNASNTFSYNPYRAQPGIRYTAPENFQLSSPGEVLRLRPASALNDLQPNFGNIFSAYTILFRTMDSRYKPSWAVTTLLLPTHANSNDILSYQFPYNTSYLDFSPSYAIHNTSFTTGLIASDISTALSRGWSVNISDHEGPLAAFTSGITEARRPPRI</sequence>
<dbReference type="EMBL" id="LFZN01000118">
    <property type="protein sequence ID" value="KXS98265.1"/>
    <property type="molecule type" value="Genomic_DNA"/>
</dbReference>
<name>A0A139H7A7_9PEZI</name>
<dbReference type="PANTHER" id="PTHR34853:SF1">
    <property type="entry name" value="LIPASE 5"/>
    <property type="match status" value="1"/>
</dbReference>
<dbReference type="InterPro" id="IPR005152">
    <property type="entry name" value="Lipase_secreted"/>
</dbReference>
<dbReference type="Proteomes" id="UP000070133">
    <property type="component" value="Unassembled WGS sequence"/>
</dbReference>
<comment type="caution">
    <text evidence="1">The sequence shown here is derived from an EMBL/GenBank/DDBJ whole genome shotgun (WGS) entry which is preliminary data.</text>
</comment>
<dbReference type="InterPro" id="IPR029058">
    <property type="entry name" value="AB_hydrolase_fold"/>
</dbReference>
<accession>A0A139H7A7</accession>
<keyword evidence="2" id="KW-1185">Reference proteome</keyword>
<dbReference type="GO" id="GO:0016042">
    <property type="term" value="P:lipid catabolic process"/>
    <property type="evidence" value="ECO:0007669"/>
    <property type="project" value="InterPro"/>
</dbReference>
<dbReference type="Gene3D" id="3.40.50.1820">
    <property type="entry name" value="alpha/beta hydrolase"/>
    <property type="match status" value="1"/>
</dbReference>
<dbReference type="EMBL" id="LFZN01000118">
    <property type="protein sequence ID" value="KXS98259.1"/>
    <property type="molecule type" value="Genomic_DNA"/>
</dbReference>
<gene>
    <name evidence="1" type="ORF">AC578_6287</name>
</gene>
<reference evidence="1 2" key="1">
    <citation type="submission" date="2015-07" db="EMBL/GenBank/DDBJ databases">
        <title>Comparative genomics of the Sigatoka disease complex on banana suggests a link between parallel evolutionary changes in Pseudocercospora fijiensis and Pseudocercospora eumusae and increased virulence on the banana host.</title>
        <authorList>
            <person name="Chang T.-C."/>
            <person name="Salvucci A."/>
            <person name="Crous P.W."/>
            <person name="Stergiopoulos I."/>
        </authorList>
    </citation>
    <scope>NUCLEOTIDE SEQUENCE [LARGE SCALE GENOMIC DNA]</scope>
    <source>
        <strain evidence="1 2">CBS 114824</strain>
    </source>
</reference>
<dbReference type="AlphaFoldDB" id="A0A139H7A7"/>
<evidence type="ECO:0000313" key="2">
    <source>
        <dbReference type="Proteomes" id="UP000070133"/>
    </source>
</evidence>
<protein>
    <submittedName>
        <fullName evidence="1">Uncharacterized protein</fullName>
    </submittedName>
</protein>
<evidence type="ECO:0000313" key="1">
    <source>
        <dbReference type="EMBL" id="KXS98259.1"/>
    </source>
</evidence>
<dbReference type="GO" id="GO:0004806">
    <property type="term" value="F:triacylglycerol lipase activity"/>
    <property type="evidence" value="ECO:0007669"/>
    <property type="project" value="InterPro"/>
</dbReference>